<comment type="cofactor">
    <cofactor evidence="1">
        <name>Fe(2+)</name>
        <dbReference type="ChEBI" id="CHEBI:29033"/>
    </cofactor>
</comment>
<dbReference type="RefSeq" id="XP_014151949.1">
    <property type="nucleotide sequence ID" value="XM_014296474.1"/>
</dbReference>
<dbReference type="PROSITE" id="PS51184">
    <property type="entry name" value="JMJC"/>
    <property type="match status" value="1"/>
</dbReference>
<dbReference type="OrthoDB" id="47172at2759"/>
<evidence type="ECO:0000313" key="8">
    <source>
        <dbReference type="EMBL" id="KNC78047.1"/>
    </source>
</evidence>
<keyword evidence="3" id="KW-0479">Metal-binding</keyword>
<evidence type="ECO:0000256" key="5">
    <source>
        <dbReference type="ARBA" id="ARBA00023004"/>
    </source>
</evidence>
<accession>A0A0L0FMS0</accession>
<protein>
    <recommendedName>
        <fullName evidence="7">JmjC domain-containing protein</fullName>
    </recommendedName>
</protein>
<dbReference type="InterPro" id="IPR041667">
    <property type="entry name" value="Cupin_8"/>
</dbReference>
<dbReference type="STRING" id="667725.A0A0L0FMS0"/>
<dbReference type="PANTHER" id="PTHR12461">
    <property type="entry name" value="HYPOXIA-INDUCIBLE FACTOR 1 ALPHA INHIBITOR-RELATED"/>
    <property type="match status" value="1"/>
</dbReference>
<dbReference type="Proteomes" id="UP000054560">
    <property type="component" value="Unassembled WGS sequence"/>
</dbReference>
<evidence type="ECO:0000259" key="7">
    <source>
        <dbReference type="PROSITE" id="PS51184"/>
    </source>
</evidence>
<gene>
    <name evidence="8" type="ORF">SARC_09508</name>
</gene>
<reference evidence="8 9" key="1">
    <citation type="submission" date="2011-02" db="EMBL/GenBank/DDBJ databases">
        <title>The Genome Sequence of Sphaeroforma arctica JP610.</title>
        <authorList>
            <consortium name="The Broad Institute Genome Sequencing Platform"/>
            <person name="Russ C."/>
            <person name="Cuomo C."/>
            <person name="Young S.K."/>
            <person name="Zeng Q."/>
            <person name="Gargeya S."/>
            <person name="Alvarado L."/>
            <person name="Berlin A."/>
            <person name="Chapman S.B."/>
            <person name="Chen Z."/>
            <person name="Freedman E."/>
            <person name="Gellesch M."/>
            <person name="Goldberg J."/>
            <person name="Griggs A."/>
            <person name="Gujja S."/>
            <person name="Heilman E."/>
            <person name="Heiman D."/>
            <person name="Howarth C."/>
            <person name="Mehta T."/>
            <person name="Neiman D."/>
            <person name="Pearson M."/>
            <person name="Roberts A."/>
            <person name="Saif S."/>
            <person name="Shea T."/>
            <person name="Shenoy N."/>
            <person name="Sisk P."/>
            <person name="Stolte C."/>
            <person name="Sykes S."/>
            <person name="White J."/>
            <person name="Yandava C."/>
            <person name="Burger G."/>
            <person name="Gray M.W."/>
            <person name="Holland P.W.H."/>
            <person name="King N."/>
            <person name="Lang F.B.F."/>
            <person name="Roger A.J."/>
            <person name="Ruiz-Trillo I."/>
            <person name="Haas B."/>
            <person name="Nusbaum C."/>
            <person name="Birren B."/>
        </authorList>
    </citation>
    <scope>NUCLEOTIDE SEQUENCE [LARGE SCALE GENOMIC DNA]</scope>
    <source>
        <strain evidence="8 9">JP610</strain>
    </source>
</reference>
<name>A0A0L0FMS0_9EUKA</name>
<keyword evidence="9" id="KW-1185">Reference proteome</keyword>
<dbReference type="SMART" id="SM00558">
    <property type="entry name" value="JmjC"/>
    <property type="match status" value="1"/>
</dbReference>
<dbReference type="EMBL" id="KQ242569">
    <property type="protein sequence ID" value="KNC78047.1"/>
    <property type="molecule type" value="Genomic_DNA"/>
</dbReference>
<dbReference type="SUPFAM" id="SSF51197">
    <property type="entry name" value="Clavaminate synthase-like"/>
    <property type="match status" value="1"/>
</dbReference>
<evidence type="ECO:0000256" key="6">
    <source>
        <dbReference type="ARBA" id="ARBA00023242"/>
    </source>
</evidence>
<dbReference type="eggNOG" id="KOG2132">
    <property type="taxonomic scope" value="Eukaryota"/>
</dbReference>
<feature type="domain" description="JmjC" evidence="7">
    <location>
        <begin position="58"/>
        <end position="212"/>
    </location>
</feature>
<evidence type="ECO:0000256" key="2">
    <source>
        <dbReference type="ARBA" id="ARBA00004123"/>
    </source>
</evidence>
<dbReference type="GO" id="GO:0005634">
    <property type="term" value="C:nucleus"/>
    <property type="evidence" value="ECO:0007669"/>
    <property type="project" value="UniProtKB-SubCell"/>
</dbReference>
<dbReference type="InterPro" id="IPR003347">
    <property type="entry name" value="JmjC_dom"/>
</dbReference>
<dbReference type="PANTHER" id="PTHR12461:SF106">
    <property type="entry name" value="BIFUNCTIONAL PEPTIDASE AND ARGINYL-HYDROXYLASE JMJD5"/>
    <property type="match status" value="1"/>
</dbReference>
<evidence type="ECO:0000256" key="3">
    <source>
        <dbReference type="ARBA" id="ARBA00022723"/>
    </source>
</evidence>
<keyword evidence="5" id="KW-0408">Iron</keyword>
<keyword evidence="4" id="KW-0560">Oxidoreductase</keyword>
<organism evidence="8 9">
    <name type="scientific">Sphaeroforma arctica JP610</name>
    <dbReference type="NCBI Taxonomy" id="667725"/>
    <lineage>
        <taxon>Eukaryota</taxon>
        <taxon>Ichthyosporea</taxon>
        <taxon>Ichthyophonida</taxon>
        <taxon>Sphaeroforma</taxon>
    </lineage>
</organism>
<sequence>MASVYRRYAHRTVPIEIGERYTDAAWAQRLMSVGQFFCDYLTPNALHKGYLAQHNLFDQIPELRADVVIPDYCCLSPTEAHATTASDEDDNNNDDADDTVRLNAWLGPAHTESPLHFDPDHNLFAQVVGSKYLRLFSPQMSSCLYPYADELLANTSQIKSSESVDVDTYPAYVHAEGWEAIVHSGEMLYIPPRWWHYVRSLEPSFSVSFWWG</sequence>
<evidence type="ECO:0000313" key="9">
    <source>
        <dbReference type="Proteomes" id="UP000054560"/>
    </source>
</evidence>
<evidence type="ECO:0000256" key="1">
    <source>
        <dbReference type="ARBA" id="ARBA00001954"/>
    </source>
</evidence>
<dbReference type="AlphaFoldDB" id="A0A0L0FMS0"/>
<dbReference type="Gene3D" id="2.60.120.650">
    <property type="entry name" value="Cupin"/>
    <property type="match status" value="1"/>
</dbReference>
<dbReference type="GO" id="GO:0051864">
    <property type="term" value="F:histone H3K36 demethylase activity"/>
    <property type="evidence" value="ECO:0007669"/>
    <property type="project" value="TreeGrafter"/>
</dbReference>
<keyword evidence="6" id="KW-0539">Nucleus</keyword>
<evidence type="ECO:0000256" key="4">
    <source>
        <dbReference type="ARBA" id="ARBA00023002"/>
    </source>
</evidence>
<dbReference type="GO" id="GO:0046872">
    <property type="term" value="F:metal ion binding"/>
    <property type="evidence" value="ECO:0007669"/>
    <property type="project" value="UniProtKB-KW"/>
</dbReference>
<dbReference type="GeneID" id="25910012"/>
<dbReference type="Pfam" id="PF13621">
    <property type="entry name" value="Cupin_8"/>
    <property type="match status" value="1"/>
</dbReference>
<comment type="subcellular location">
    <subcellularLocation>
        <location evidence="2">Nucleus</location>
    </subcellularLocation>
</comment>
<proteinExistence type="predicted"/>